<dbReference type="PANTHER" id="PTHR43211:SF1">
    <property type="entry name" value="BLL6422 PROTEIN"/>
    <property type="match status" value="1"/>
</dbReference>
<evidence type="ECO:0000259" key="1">
    <source>
        <dbReference type="Pfam" id="PF01557"/>
    </source>
</evidence>
<dbReference type="RefSeq" id="WP_064722630.1">
    <property type="nucleotide sequence ID" value="NZ_BDDW01000006.1"/>
</dbReference>
<feature type="domain" description="Fumarylacetoacetase-like C-terminal" evidence="1">
    <location>
        <begin position="87"/>
        <end position="291"/>
    </location>
</feature>
<sequence>MKFFRLIIDGVPRLGQADDDLVSGRLYPAGLDAFDVLDRPWTATEGEPLDFAAVELLPPVVAPTIRDFITFEQHTVGALRSVAAGKGIPSAWYDAPSFYFTNPHAVTGHNATVAMAPGTGQFDFELEVAAVIGADGYNLSVEEAGEHIAGYMILNDWSARDLQRGEMTVGLGPAKGKDTATSLGPVFVTKDELADVTSDGFLNLSMSVSVNGRVLATDSLANMAWTFAELVAYASRGTWVRRGDILGSGTSGGGCLAEFWGWYGAMTPPPLERGDVVSLTVERLGTLTNLVGRAAPVHEVPKARRRVYAPPLPFIPDA</sequence>
<evidence type="ECO:0000313" key="3">
    <source>
        <dbReference type="Proteomes" id="UP001244563"/>
    </source>
</evidence>
<dbReference type="EMBL" id="JAUSSW010000004">
    <property type="protein sequence ID" value="MDQ0102260.1"/>
    <property type="molecule type" value="Genomic_DNA"/>
</dbReference>
<proteinExistence type="predicted"/>
<dbReference type="InterPro" id="IPR011234">
    <property type="entry name" value="Fumarylacetoacetase-like_C"/>
</dbReference>
<comment type="caution">
    <text evidence="2">The sequence shown here is derived from an EMBL/GenBank/DDBJ whole genome shotgun (WGS) entry which is preliminary data.</text>
</comment>
<name>A0ABT9TKT2_PAENI</name>
<dbReference type="Proteomes" id="UP001244563">
    <property type="component" value="Unassembled WGS sequence"/>
</dbReference>
<reference evidence="2 3" key="1">
    <citation type="submission" date="2023-07" db="EMBL/GenBank/DDBJ databases">
        <title>Sorghum-associated microbial communities from plants grown in Nebraska, USA.</title>
        <authorList>
            <person name="Schachtman D."/>
        </authorList>
    </citation>
    <scope>NUCLEOTIDE SEQUENCE [LARGE SCALE GENOMIC DNA]</scope>
    <source>
        <strain evidence="2 3">CC523</strain>
    </source>
</reference>
<protein>
    <submittedName>
        <fullName evidence="2">2-keto-4-pentenoate hydratase/2-oxohepta-3-ene-1,7-dioic acid hydratase in catechol pathway</fullName>
    </submittedName>
</protein>
<dbReference type="Gene3D" id="3.90.850.10">
    <property type="entry name" value="Fumarylacetoacetase-like, C-terminal domain"/>
    <property type="match status" value="1"/>
</dbReference>
<dbReference type="SUPFAM" id="SSF56529">
    <property type="entry name" value="FAH"/>
    <property type="match status" value="1"/>
</dbReference>
<gene>
    <name evidence="2" type="ORF">J2T10_001906</name>
</gene>
<organism evidence="2 3">
    <name type="scientific">Paenarthrobacter nicotinovorans</name>
    <name type="common">Arthrobacter nicotinovorans</name>
    <dbReference type="NCBI Taxonomy" id="29320"/>
    <lineage>
        <taxon>Bacteria</taxon>
        <taxon>Bacillati</taxon>
        <taxon>Actinomycetota</taxon>
        <taxon>Actinomycetes</taxon>
        <taxon>Micrococcales</taxon>
        <taxon>Micrococcaceae</taxon>
        <taxon>Paenarthrobacter</taxon>
    </lineage>
</organism>
<dbReference type="InterPro" id="IPR036663">
    <property type="entry name" value="Fumarylacetoacetase_C_sf"/>
</dbReference>
<keyword evidence="3" id="KW-1185">Reference proteome</keyword>
<dbReference type="PANTHER" id="PTHR43211">
    <property type="entry name" value="FUMARYLACETOACETATE HYDROLASE"/>
    <property type="match status" value="1"/>
</dbReference>
<dbReference type="Pfam" id="PF01557">
    <property type="entry name" value="FAA_hydrolase"/>
    <property type="match status" value="1"/>
</dbReference>
<accession>A0ABT9TKT2</accession>
<evidence type="ECO:0000313" key="2">
    <source>
        <dbReference type="EMBL" id="MDQ0102260.1"/>
    </source>
</evidence>